<organism evidence="4 5">
    <name type="scientific">Aeromonas rivipollensis</name>
    <dbReference type="NCBI Taxonomy" id="948519"/>
    <lineage>
        <taxon>Bacteria</taxon>
        <taxon>Pseudomonadati</taxon>
        <taxon>Pseudomonadota</taxon>
        <taxon>Gammaproteobacteria</taxon>
        <taxon>Aeromonadales</taxon>
        <taxon>Aeromonadaceae</taxon>
        <taxon>Aeromonas</taxon>
    </lineage>
</organism>
<proteinExistence type="inferred from homology"/>
<dbReference type="EC" id="3.2.1.17" evidence="3"/>
<gene>
    <name evidence="4" type="ORF">G4911_08665</name>
</gene>
<dbReference type="InterPro" id="IPR001165">
    <property type="entry name" value="T4-type_lysozyme"/>
</dbReference>
<comment type="caution">
    <text evidence="4">The sequence shown here is derived from an EMBL/GenBank/DDBJ whole genome shotgun (WGS) entry which is preliminary data.</text>
</comment>
<dbReference type="GO" id="GO:0016998">
    <property type="term" value="P:cell wall macromolecule catabolic process"/>
    <property type="evidence" value="ECO:0007669"/>
    <property type="project" value="InterPro"/>
</dbReference>
<evidence type="ECO:0000256" key="3">
    <source>
        <dbReference type="RuleBase" id="RU003788"/>
    </source>
</evidence>
<dbReference type="SUPFAM" id="SSF53955">
    <property type="entry name" value="Lysozyme-like"/>
    <property type="match status" value="1"/>
</dbReference>
<keyword evidence="3 4" id="KW-0378">Hydrolase</keyword>
<accession>A0AAW9Y970</accession>
<dbReference type="PANTHER" id="PTHR37406">
    <property type="entry name" value="T4-TYPE LYSOZYME 1-RELATED"/>
    <property type="match status" value="1"/>
</dbReference>
<dbReference type="Proteomes" id="UP000480681">
    <property type="component" value="Unassembled WGS sequence"/>
</dbReference>
<dbReference type="InterPro" id="IPR023347">
    <property type="entry name" value="Lysozyme_dom_sf"/>
</dbReference>
<dbReference type="PRINTS" id="PR00684">
    <property type="entry name" value="T4LYSOZYME"/>
</dbReference>
<evidence type="ECO:0000313" key="4">
    <source>
        <dbReference type="EMBL" id="NEX74810.1"/>
    </source>
</evidence>
<comment type="catalytic activity">
    <reaction evidence="3">
        <text>Hydrolysis of (1-&gt;4)-beta-linkages between N-acetylmuramic acid and N-acetyl-D-glucosamine residues in a peptidoglycan and between N-acetyl-D-glucosamine residues in chitodextrins.</text>
        <dbReference type="EC" id="3.2.1.17"/>
    </reaction>
</comment>
<comment type="similarity">
    <text evidence="3">Belongs to the glycosyl hydrolase 24 family.</text>
</comment>
<sequence>MKSIEYMIRYDEGSEEELYRDSLGFWTIGIGHLVTKENCSKERAIKILDSQLNRVTNGRVTASEISMMFNVDLLTVQQGIRRSSFGSVYDGLDEVRRMALVNMSFQLGLNGLSKFKKFLAAMDRKDWDGAVKEGFNSTWAKQTPNRAKRVMALVKTGTTDSYK</sequence>
<keyword evidence="3" id="KW-0326">Glycosidase</keyword>
<dbReference type="InterPro" id="IPR002196">
    <property type="entry name" value="Glyco_hydro_24"/>
</dbReference>
<dbReference type="Gene3D" id="1.10.530.40">
    <property type="match status" value="1"/>
</dbReference>
<dbReference type="PANTHER" id="PTHR37406:SF1">
    <property type="entry name" value="T4-TYPE LYSOZYME 1-RELATED"/>
    <property type="match status" value="1"/>
</dbReference>
<dbReference type="InterPro" id="IPR023346">
    <property type="entry name" value="Lysozyme-like_dom_sf"/>
</dbReference>
<reference evidence="4 5" key="1">
    <citation type="submission" date="2020-02" db="EMBL/GenBank/DDBJ databases">
        <title>Genome sequencing of Aeromonas rivipollensis.</title>
        <authorList>
            <person name="Fono-Tamo Ubani E.K."/>
            <person name="Lekota K.E."/>
        </authorList>
    </citation>
    <scope>NUCLEOTIDE SEQUENCE [LARGE SCALE GENOMIC DNA]</scope>
    <source>
        <strain evidence="4 5">G87</strain>
    </source>
</reference>
<dbReference type="AlphaFoldDB" id="A0AAW9Y970"/>
<dbReference type="EMBL" id="JAAIKZ010000014">
    <property type="protein sequence ID" value="NEX74810.1"/>
    <property type="molecule type" value="Genomic_DNA"/>
</dbReference>
<dbReference type="InterPro" id="IPR052619">
    <property type="entry name" value="Phage_lysozyme-like"/>
</dbReference>
<dbReference type="RefSeq" id="WP_163148154.1">
    <property type="nucleotide sequence ID" value="NZ_JAAIKZ010000014.1"/>
</dbReference>
<keyword evidence="2 3" id="KW-0081">Bacteriolytic enzyme</keyword>
<dbReference type="GO" id="GO:0009253">
    <property type="term" value="P:peptidoglycan catabolic process"/>
    <property type="evidence" value="ECO:0007669"/>
    <property type="project" value="InterPro"/>
</dbReference>
<name>A0AAW9Y970_9GAMM</name>
<dbReference type="GO" id="GO:0031640">
    <property type="term" value="P:killing of cells of another organism"/>
    <property type="evidence" value="ECO:0007669"/>
    <property type="project" value="UniProtKB-KW"/>
</dbReference>
<evidence type="ECO:0000256" key="1">
    <source>
        <dbReference type="ARBA" id="ARBA00022529"/>
    </source>
</evidence>
<protein>
    <recommendedName>
        <fullName evidence="3">Lysozyme</fullName>
        <ecNumber evidence="3">3.2.1.17</ecNumber>
    </recommendedName>
</protein>
<evidence type="ECO:0000256" key="2">
    <source>
        <dbReference type="ARBA" id="ARBA00022638"/>
    </source>
</evidence>
<keyword evidence="1 3" id="KW-0929">Antimicrobial</keyword>
<dbReference type="GO" id="GO:0042742">
    <property type="term" value="P:defense response to bacterium"/>
    <property type="evidence" value="ECO:0007669"/>
    <property type="project" value="UniProtKB-KW"/>
</dbReference>
<dbReference type="GO" id="GO:0003796">
    <property type="term" value="F:lysozyme activity"/>
    <property type="evidence" value="ECO:0007669"/>
    <property type="project" value="UniProtKB-EC"/>
</dbReference>
<evidence type="ECO:0000313" key="5">
    <source>
        <dbReference type="Proteomes" id="UP000480681"/>
    </source>
</evidence>
<dbReference type="Pfam" id="PF00959">
    <property type="entry name" value="Phage_lysozyme"/>
    <property type="match status" value="1"/>
</dbReference>